<evidence type="ECO:0000256" key="7">
    <source>
        <dbReference type="SAM" id="Phobius"/>
    </source>
</evidence>
<evidence type="ECO:0000256" key="1">
    <source>
        <dbReference type="ARBA" id="ARBA00004141"/>
    </source>
</evidence>
<feature type="transmembrane region" description="Helical" evidence="7">
    <location>
        <begin position="224"/>
        <end position="245"/>
    </location>
</feature>
<proteinExistence type="inferred from homology"/>
<dbReference type="RefSeq" id="WP_188772010.1">
    <property type="nucleotide sequence ID" value="NZ_BMHK01000017.1"/>
</dbReference>
<feature type="transmembrane region" description="Helical" evidence="7">
    <location>
        <begin position="185"/>
        <end position="204"/>
    </location>
</feature>
<evidence type="ECO:0000256" key="3">
    <source>
        <dbReference type="ARBA" id="ARBA00022692"/>
    </source>
</evidence>
<dbReference type="GO" id="GO:0016020">
    <property type="term" value="C:membrane"/>
    <property type="evidence" value="ECO:0007669"/>
    <property type="project" value="UniProtKB-SubCell"/>
</dbReference>
<dbReference type="EMBL" id="BMHK01000017">
    <property type="protein sequence ID" value="GGC06425.1"/>
    <property type="molecule type" value="Genomic_DNA"/>
</dbReference>
<evidence type="ECO:0000256" key="5">
    <source>
        <dbReference type="ARBA" id="ARBA00023136"/>
    </source>
</evidence>
<evidence type="ECO:0000256" key="2">
    <source>
        <dbReference type="ARBA" id="ARBA00007802"/>
    </source>
</evidence>
<keyword evidence="5 7" id="KW-0472">Membrane</keyword>
<feature type="transmembrane region" description="Helical" evidence="7">
    <location>
        <begin position="73"/>
        <end position="92"/>
    </location>
</feature>
<name>A0A916TTW4_9SPHN</name>
<dbReference type="InterPro" id="IPR007688">
    <property type="entry name" value="Conjugal_tfr_TrbL/VirB6"/>
</dbReference>
<dbReference type="Proteomes" id="UP000608154">
    <property type="component" value="Unassembled WGS sequence"/>
</dbReference>
<evidence type="ECO:0000256" key="4">
    <source>
        <dbReference type="ARBA" id="ARBA00022989"/>
    </source>
</evidence>
<feature type="region of interest" description="Disordered" evidence="6">
    <location>
        <begin position="364"/>
        <end position="404"/>
    </location>
</feature>
<reference evidence="8" key="2">
    <citation type="submission" date="2020-09" db="EMBL/GenBank/DDBJ databases">
        <authorList>
            <person name="Sun Q."/>
            <person name="Zhou Y."/>
        </authorList>
    </citation>
    <scope>NUCLEOTIDE SEQUENCE</scope>
    <source>
        <strain evidence="8">CGMCC 1.15095</strain>
    </source>
</reference>
<dbReference type="GO" id="GO:0030255">
    <property type="term" value="P:protein secretion by the type IV secretion system"/>
    <property type="evidence" value="ECO:0007669"/>
    <property type="project" value="InterPro"/>
</dbReference>
<gene>
    <name evidence="8" type="ORF">GCM10011494_26310</name>
</gene>
<feature type="transmembrane region" description="Helical" evidence="7">
    <location>
        <begin position="257"/>
        <end position="276"/>
    </location>
</feature>
<comment type="subcellular location">
    <subcellularLocation>
        <location evidence="1">Membrane</location>
        <topology evidence="1">Multi-pass membrane protein</topology>
    </subcellularLocation>
</comment>
<feature type="transmembrane region" description="Helical" evidence="7">
    <location>
        <begin position="162"/>
        <end position="180"/>
    </location>
</feature>
<keyword evidence="4 7" id="KW-1133">Transmembrane helix</keyword>
<comment type="similarity">
    <text evidence="2">Belongs to the TrbL/VirB6 family.</text>
</comment>
<feature type="transmembrane region" description="Helical" evidence="7">
    <location>
        <begin position="41"/>
        <end position="61"/>
    </location>
</feature>
<evidence type="ECO:0008006" key="10">
    <source>
        <dbReference type="Google" id="ProtNLM"/>
    </source>
</evidence>
<evidence type="ECO:0000256" key="6">
    <source>
        <dbReference type="SAM" id="MobiDB-lite"/>
    </source>
</evidence>
<keyword evidence="9" id="KW-1185">Reference proteome</keyword>
<dbReference type="Pfam" id="PF04610">
    <property type="entry name" value="TrbL"/>
    <property type="match status" value="1"/>
</dbReference>
<dbReference type="AlphaFoldDB" id="A0A916TTW4"/>
<sequence length="404" mass="40545">MSSTCQQLAEFASAGVAPALRAVDCMAAETISSGFARLGGLAPALTILLSLYIAFFAFSLITGRSTLGISALTPRMLTLGLVLTFATSWIAYQNVVLNLAIGGPDWIASLLMGAKGSATQIFGDRIDIVFQAIGEASQNASGAGGGEGAGQGAAQGMFTPSSVMWLGALILLLGTVGILLTARIALAVLLALGPVFVVMALFGGTRGLAAGWLRGVVLTATTPLFVVLGGGITLELLVPIVARLVQGAQLGEIDGRAAMALFLVAAVHMALMGMVLKVAGTLVSGWNVFGLAGSGSGSAPRGENHAGHALAPVAAPAASPLLPAQSRTPAVSAASAAAMAEAPHSGGAGGSIRPGDRRTVVTQVTGGGIEPLRSSNDARARGIGSRFRSVSNDTGRAPAKEKIR</sequence>
<accession>A0A916TTW4</accession>
<evidence type="ECO:0000313" key="9">
    <source>
        <dbReference type="Proteomes" id="UP000608154"/>
    </source>
</evidence>
<evidence type="ECO:0000313" key="8">
    <source>
        <dbReference type="EMBL" id="GGC06425.1"/>
    </source>
</evidence>
<comment type="caution">
    <text evidence="8">The sequence shown here is derived from an EMBL/GenBank/DDBJ whole genome shotgun (WGS) entry which is preliminary data.</text>
</comment>
<organism evidence="8 9">
    <name type="scientific">Novosphingobium endophyticum</name>
    <dbReference type="NCBI Taxonomy" id="1955250"/>
    <lineage>
        <taxon>Bacteria</taxon>
        <taxon>Pseudomonadati</taxon>
        <taxon>Pseudomonadota</taxon>
        <taxon>Alphaproteobacteria</taxon>
        <taxon>Sphingomonadales</taxon>
        <taxon>Sphingomonadaceae</taxon>
        <taxon>Novosphingobium</taxon>
    </lineage>
</organism>
<keyword evidence="3 7" id="KW-0812">Transmembrane</keyword>
<reference evidence="8" key="1">
    <citation type="journal article" date="2014" name="Int. J. Syst. Evol. Microbiol.">
        <title>Complete genome sequence of Corynebacterium casei LMG S-19264T (=DSM 44701T), isolated from a smear-ripened cheese.</title>
        <authorList>
            <consortium name="US DOE Joint Genome Institute (JGI-PGF)"/>
            <person name="Walter F."/>
            <person name="Albersmeier A."/>
            <person name="Kalinowski J."/>
            <person name="Ruckert C."/>
        </authorList>
    </citation>
    <scope>NUCLEOTIDE SEQUENCE</scope>
    <source>
        <strain evidence="8">CGMCC 1.15095</strain>
    </source>
</reference>
<protein>
    <recommendedName>
        <fullName evidence="10">Type IV secretion system protein VirB6</fullName>
    </recommendedName>
</protein>